<proteinExistence type="predicted"/>
<protein>
    <recommendedName>
        <fullName evidence="3">F-box domain-containing protein</fullName>
    </recommendedName>
</protein>
<dbReference type="EMBL" id="JAPMOS010000008">
    <property type="protein sequence ID" value="KAJ4461210.1"/>
    <property type="molecule type" value="Genomic_DNA"/>
</dbReference>
<evidence type="ECO:0000313" key="1">
    <source>
        <dbReference type="EMBL" id="KAJ4461210.1"/>
    </source>
</evidence>
<sequence length="180" mass="20151">MQQQQKRQAGAFAAQFPHAGLSFSNLPQPVFKQIVLQLLDDVLDRRRRNIRRLLLVSRKIHQATSDLLSIDTMDYAALARTTNPFQSPSSSSALPLPPQLILPQAAAHAFLVGLPDAASALIAQITEVPEVPEDIDDRLAKARSDLERFYAGLRERWNYRYVSALALPFAFVCSLRTRTL</sequence>
<evidence type="ECO:0000313" key="2">
    <source>
        <dbReference type="Proteomes" id="UP001141327"/>
    </source>
</evidence>
<keyword evidence="2" id="KW-1185">Reference proteome</keyword>
<gene>
    <name evidence="1" type="ORF">PAPYR_2232</name>
</gene>
<comment type="caution">
    <text evidence="1">The sequence shown here is derived from an EMBL/GenBank/DDBJ whole genome shotgun (WGS) entry which is preliminary data.</text>
</comment>
<organism evidence="1 2">
    <name type="scientific">Paratrimastix pyriformis</name>
    <dbReference type="NCBI Taxonomy" id="342808"/>
    <lineage>
        <taxon>Eukaryota</taxon>
        <taxon>Metamonada</taxon>
        <taxon>Preaxostyla</taxon>
        <taxon>Paratrimastigidae</taxon>
        <taxon>Paratrimastix</taxon>
    </lineage>
</organism>
<accession>A0ABQ8UUI7</accession>
<name>A0ABQ8UUI7_9EUKA</name>
<dbReference type="Proteomes" id="UP001141327">
    <property type="component" value="Unassembled WGS sequence"/>
</dbReference>
<reference evidence="1" key="1">
    <citation type="journal article" date="2022" name="bioRxiv">
        <title>Genomics of Preaxostyla Flagellates Illuminates Evolutionary Transitions and the Path Towards Mitochondrial Loss.</title>
        <authorList>
            <person name="Novak L.V.F."/>
            <person name="Treitli S.C."/>
            <person name="Pyrih J."/>
            <person name="Halakuc P."/>
            <person name="Pipaliya S.V."/>
            <person name="Vacek V."/>
            <person name="Brzon O."/>
            <person name="Soukal P."/>
            <person name="Eme L."/>
            <person name="Dacks J.B."/>
            <person name="Karnkowska A."/>
            <person name="Elias M."/>
            <person name="Hampl V."/>
        </authorList>
    </citation>
    <scope>NUCLEOTIDE SEQUENCE</scope>
    <source>
        <strain evidence="1">RCP-MX</strain>
    </source>
</reference>
<evidence type="ECO:0008006" key="3">
    <source>
        <dbReference type="Google" id="ProtNLM"/>
    </source>
</evidence>